<evidence type="ECO:0000313" key="6">
    <source>
        <dbReference type="Proteomes" id="UP000625780"/>
    </source>
</evidence>
<dbReference type="Pfam" id="PF13620">
    <property type="entry name" value="CarboxypepD_reg"/>
    <property type="match status" value="1"/>
</dbReference>
<dbReference type="PANTHER" id="PTHR40980">
    <property type="entry name" value="PLUG DOMAIN-CONTAINING PROTEIN"/>
    <property type="match status" value="1"/>
</dbReference>
<keyword evidence="2" id="KW-0472">Membrane</keyword>
<evidence type="ECO:0000256" key="3">
    <source>
        <dbReference type="ARBA" id="ARBA00023237"/>
    </source>
</evidence>
<dbReference type="EMBL" id="BMFH01000001">
    <property type="protein sequence ID" value="GGD50372.1"/>
    <property type="molecule type" value="Genomic_DNA"/>
</dbReference>
<evidence type="ECO:0000259" key="4">
    <source>
        <dbReference type="Pfam" id="PF14905"/>
    </source>
</evidence>
<comment type="subcellular location">
    <subcellularLocation>
        <location evidence="1">Cell outer membrane</location>
    </subcellularLocation>
</comment>
<evidence type="ECO:0000256" key="2">
    <source>
        <dbReference type="ARBA" id="ARBA00023136"/>
    </source>
</evidence>
<dbReference type="Pfam" id="PF14905">
    <property type="entry name" value="OMP_b-brl_3"/>
    <property type="match status" value="1"/>
</dbReference>
<proteinExistence type="predicted"/>
<dbReference type="Gene3D" id="2.60.40.1120">
    <property type="entry name" value="Carboxypeptidase-like, regulatory domain"/>
    <property type="match status" value="1"/>
</dbReference>
<evidence type="ECO:0000313" key="5">
    <source>
        <dbReference type="EMBL" id="GGD50372.1"/>
    </source>
</evidence>
<gene>
    <name evidence="5" type="ORF">GCM10011361_16270</name>
</gene>
<protein>
    <submittedName>
        <fullName evidence="5">TonB-dependent receptor</fullName>
    </submittedName>
</protein>
<dbReference type="Gene3D" id="2.40.170.20">
    <property type="entry name" value="TonB-dependent receptor, beta-barrel domain"/>
    <property type="match status" value="1"/>
</dbReference>
<feature type="domain" description="Outer membrane protein beta-barrel" evidence="4">
    <location>
        <begin position="365"/>
        <end position="770"/>
    </location>
</feature>
<comment type="caution">
    <text evidence="5">The sequence shown here is derived from an EMBL/GenBank/DDBJ whole genome shotgun (WGS) entry which is preliminary data.</text>
</comment>
<dbReference type="InterPro" id="IPR008969">
    <property type="entry name" value="CarboxyPept-like_regulatory"/>
</dbReference>
<accession>A0ABQ1QYN2</accession>
<organism evidence="5 6">
    <name type="scientific">Muriicola marianensis</name>
    <dbReference type="NCBI Taxonomy" id="1324801"/>
    <lineage>
        <taxon>Bacteria</taxon>
        <taxon>Pseudomonadati</taxon>
        <taxon>Bacteroidota</taxon>
        <taxon>Flavobacteriia</taxon>
        <taxon>Flavobacteriales</taxon>
        <taxon>Flavobacteriaceae</taxon>
        <taxon>Muriicola</taxon>
    </lineage>
</organism>
<evidence type="ECO:0000256" key="1">
    <source>
        <dbReference type="ARBA" id="ARBA00004442"/>
    </source>
</evidence>
<keyword evidence="5" id="KW-0675">Receptor</keyword>
<reference evidence="6" key="1">
    <citation type="journal article" date="2019" name="Int. J. Syst. Evol. Microbiol.">
        <title>The Global Catalogue of Microorganisms (GCM) 10K type strain sequencing project: providing services to taxonomists for standard genome sequencing and annotation.</title>
        <authorList>
            <consortium name="The Broad Institute Genomics Platform"/>
            <consortium name="The Broad Institute Genome Sequencing Center for Infectious Disease"/>
            <person name="Wu L."/>
            <person name="Ma J."/>
        </authorList>
    </citation>
    <scope>NUCLEOTIDE SEQUENCE [LARGE SCALE GENOMIC DNA]</scope>
    <source>
        <strain evidence="6">CGMCC 1.12606</strain>
    </source>
</reference>
<keyword evidence="3" id="KW-0998">Cell outer membrane</keyword>
<dbReference type="InterPro" id="IPR041700">
    <property type="entry name" value="OMP_b-brl_3"/>
</dbReference>
<sequence length="795" mass="90170">MGLLPLVFFGQTYSVSGTVKDAEGKPLPFANVILLQVTDSTQVKGISADDTGRFSLKGIAPDTYYLQAAYFGYRSVLVGLDVRRDIEIGAIVLEPDVEWLDEVLLLGDQPVIERKADRIVFNVENTVAGEGNAFDVLRRSPGVIVSGENLEIRGQQATVYLNNRKVQLSQDEIKDFLRGLSGNTIAAVEVIPNPPASYEAEDGPVLNIRTSTAVAPGYKGSVRAQAEQSIFPKYSFGTGHYFKGEKLSFFANYTINPRKEFIRSDIGIRYKDPSNTTFADWQTNNDITTRSWAQQATAILDFTPSEKDLFNLTANASYSPNKQIRNEVFTEMRDGAGQLDSTLLNESELDDDLLNLSTDLSYERRLKKEGAFIRGNAHYTYYDFSRQQTGASDYFDAGGNFLRTFGFSTDARQQIDIYTGQIDYYTPIKNGNFEAGIRGSSIRSESAIDYFDVNNSDPPFNIALSDEFTYNEDVGAIYASVYQNWGKWSLKMGLRGEQTDVEARSVALNQINNQNYFELFPSLFISRQVGEENSLTLDYSRRITRPKYSDLNPFRYFLNENDFDEGNPNLVPAFSHNFNLNFTIKNTYFIDFYYRDNGAYISRLTFQDNRNQTLREIKQNVLESTSYGLDLTLATSLTPRWYLYFYNSIFYEDETFLAVESPIIQYTNEVSGYYGNLSNIFTLSKDGSWKADASLTYLTGFLYGSFQVSEMITLNAGIRKTLWNNRAVVSLTAEDLLRRANGTFVSRYSNQDNTHFSRPETQFVRLSFTYNFGNFRLTSSDGDIQKTELQRLDNE</sequence>
<dbReference type="SUPFAM" id="SSF56935">
    <property type="entry name" value="Porins"/>
    <property type="match status" value="1"/>
</dbReference>
<dbReference type="PANTHER" id="PTHR40980:SF4">
    <property type="entry name" value="TONB-DEPENDENT RECEPTOR-LIKE BETA-BARREL DOMAIN-CONTAINING PROTEIN"/>
    <property type="match status" value="1"/>
</dbReference>
<dbReference type="InterPro" id="IPR036942">
    <property type="entry name" value="Beta-barrel_TonB_sf"/>
</dbReference>
<dbReference type="Proteomes" id="UP000625780">
    <property type="component" value="Unassembled WGS sequence"/>
</dbReference>
<name>A0ABQ1QYN2_9FLAO</name>
<dbReference type="SUPFAM" id="SSF49464">
    <property type="entry name" value="Carboxypeptidase regulatory domain-like"/>
    <property type="match status" value="1"/>
</dbReference>
<keyword evidence="6" id="KW-1185">Reference proteome</keyword>